<organism evidence="2 3">
    <name type="scientific">Nocardioides donggukensis</name>
    <dbReference type="NCBI Taxonomy" id="2774019"/>
    <lineage>
        <taxon>Bacteria</taxon>
        <taxon>Bacillati</taxon>
        <taxon>Actinomycetota</taxon>
        <taxon>Actinomycetes</taxon>
        <taxon>Propionibacteriales</taxon>
        <taxon>Nocardioidaceae</taxon>
        <taxon>Nocardioides</taxon>
    </lineage>
</organism>
<reference evidence="2" key="1">
    <citation type="submission" date="2020-09" db="EMBL/GenBank/DDBJ databases">
        <title>Nocardioides sp. strain MJB4 16S ribosomal RNA gene Genome sequencing and assembly.</title>
        <authorList>
            <person name="Kim I."/>
        </authorList>
    </citation>
    <scope>NUCLEOTIDE SEQUENCE</scope>
    <source>
        <strain evidence="2">MJB4</strain>
    </source>
</reference>
<dbReference type="EMBL" id="JACYXZ010000001">
    <property type="protein sequence ID" value="MBD8868673.1"/>
    <property type="molecule type" value="Genomic_DNA"/>
</dbReference>
<sequence length="531" mass="54368">MGTGSHARKRAHTSKALAGLVLMSVSAGAGVGWLSSPVASQDECADGTRIELAAAPAIAPVLEAAAARETHGCTRVVVTATGPADALADLLAGGEGAPELWVPDSTMWVDQLTASGGSAKRLAASLATSPVLLAGGPSADAPDSWFAALASGRVSMRDPLAHGSAALALVAPRAESAESGVTPEQVQARLVPVAQKYGEHRAAAPDADPMADMTATSQMLVPVTEQEFLNGRRTNRALTAVLPRTGAPMAAYPLVAASSASPEALEAGRALAGHLEKSAGRELLAEHHFRGADGAPLAGGIGLGRVDRLALPSAAEAQADLRTWEVLTVPSSILAVLDASRSMGLDAGGRSRIELAAAAAGSALERFPGNARVGLWLFSGSLGGPQADHRELAPLKRLAARSAGRTQREVLATAVQRAVGLARGAGTGLHDTTLAAFREATEKYDPAYFNAVVVITDGADDPDPLGHEQLLEALRAEMDPNRPVRIIAIGIGEDTDMASLTAIAETTNGSAYLARDPRDVLEVVGQALLAR</sequence>
<name>A0A927K4E1_9ACTN</name>
<dbReference type="PROSITE" id="PS50234">
    <property type="entry name" value="VWFA"/>
    <property type="match status" value="1"/>
</dbReference>
<comment type="caution">
    <text evidence="2">The sequence shown here is derived from an EMBL/GenBank/DDBJ whole genome shotgun (WGS) entry which is preliminary data.</text>
</comment>
<protein>
    <submittedName>
        <fullName evidence="2">Substrate-binding domain-containing protein</fullName>
    </submittedName>
</protein>
<dbReference type="Proteomes" id="UP000616839">
    <property type="component" value="Unassembled WGS sequence"/>
</dbReference>
<evidence type="ECO:0000313" key="2">
    <source>
        <dbReference type="EMBL" id="MBD8868673.1"/>
    </source>
</evidence>
<proteinExistence type="predicted"/>
<evidence type="ECO:0000313" key="3">
    <source>
        <dbReference type="Proteomes" id="UP000616839"/>
    </source>
</evidence>
<feature type="domain" description="VWFA" evidence="1">
    <location>
        <begin position="332"/>
        <end position="528"/>
    </location>
</feature>
<dbReference type="RefSeq" id="WP_192140499.1">
    <property type="nucleotide sequence ID" value="NZ_JACYXZ010000001.1"/>
</dbReference>
<dbReference type="InterPro" id="IPR002035">
    <property type="entry name" value="VWF_A"/>
</dbReference>
<dbReference type="SMART" id="SM00327">
    <property type="entry name" value="VWA"/>
    <property type="match status" value="1"/>
</dbReference>
<dbReference type="Pfam" id="PF00092">
    <property type="entry name" value="VWA"/>
    <property type="match status" value="1"/>
</dbReference>
<dbReference type="AlphaFoldDB" id="A0A927K4E1"/>
<dbReference type="Gene3D" id="3.40.50.410">
    <property type="entry name" value="von Willebrand factor, type A domain"/>
    <property type="match status" value="1"/>
</dbReference>
<gene>
    <name evidence="2" type="ORF">IE331_03450</name>
</gene>
<dbReference type="Pfam" id="PF13531">
    <property type="entry name" value="SBP_bac_11"/>
    <property type="match status" value="1"/>
</dbReference>
<dbReference type="SUPFAM" id="SSF53300">
    <property type="entry name" value="vWA-like"/>
    <property type="match status" value="1"/>
</dbReference>
<evidence type="ECO:0000259" key="1">
    <source>
        <dbReference type="PROSITE" id="PS50234"/>
    </source>
</evidence>
<keyword evidence="3" id="KW-1185">Reference proteome</keyword>
<dbReference type="InterPro" id="IPR036465">
    <property type="entry name" value="vWFA_dom_sf"/>
</dbReference>
<accession>A0A927K4E1</accession>